<name>A0ABM0XLP5_CAMSA</name>
<dbReference type="PANTHER" id="PTHR36886">
    <property type="entry name" value="PROTEIN FRIGIDA-ESSENTIAL 1"/>
    <property type="match status" value="1"/>
</dbReference>
<dbReference type="GeneID" id="104765722"/>
<evidence type="ECO:0000256" key="2">
    <source>
        <dbReference type="SAM" id="MobiDB-lite"/>
    </source>
</evidence>
<feature type="domain" description="C3H1-type" evidence="3">
    <location>
        <begin position="229"/>
        <end position="256"/>
    </location>
</feature>
<reference evidence="4" key="1">
    <citation type="journal article" date="2014" name="Nat. Commun.">
        <title>The emerging biofuel crop Camelina sativa retains a highly undifferentiated hexaploid genome structure.</title>
        <authorList>
            <person name="Kagale S."/>
            <person name="Koh C."/>
            <person name="Nixon J."/>
            <person name="Bollina V."/>
            <person name="Clarke W.E."/>
            <person name="Tuteja R."/>
            <person name="Spillane C."/>
            <person name="Robinson S.J."/>
            <person name="Links M.G."/>
            <person name="Clarke C."/>
            <person name="Higgins E.E."/>
            <person name="Huebert T."/>
            <person name="Sharpe A.G."/>
            <person name="Parkin I.A."/>
        </authorList>
    </citation>
    <scope>NUCLEOTIDE SEQUENCE [LARGE SCALE GENOMIC DNA]</scope>
    <source>
        <strain evidence="4">cv. DH55</strain>
    </source>
</reference>
<keyword evidence="4" id="KW-1185">Reference proteome</keyword>
<feature type="region of interest" description="Disordered" evidence="2">
    <location>
        <begin position="544"/>
        <end position="598"/>
    </location>
</feature>
<dbReference type="PANTHER" id="PTHR36886:SF8">
    <property type="entry name" value="ZINC FINGER CCCH DOMAIN-CONTAINING PROTEIN 38"/>
    <property type="match status" value="1"/>
</dbReference>
<sequence length="682" mass="76583">MSGLERTRVSKRGSKEETHHDHSSLNANSASYYRDKESEPVRFNAESNGCRRSAAVNNQHPGQARTRSIVSQNNDNSYYSEQDDTRQQFFPRSGSRSNSRSRSRSRSPIYRARRDAGSYDRQHKTRTLASPTPIREFNKRGSGHQFDKSNGYGWEDNTRKPRESKYHTDDFRGEAMMKGSRSSDYYTEFHEDYSRNGFSDQRLKRHRSGYTGEKETQRRDGDSGREFHRSYNIPCKFLAAGFCRNGRYCRFSHDGADRKQLQDSNFYRQDRNNHSGGHNKWNDVERLDNKRLGGTEVSRASKGVSESKGNGSSWIDDMEMSPDWNYGVKPLKNPVKEEVGVGIIGQSSQSRVQSNGMFPHGDKTVVEKPIAASHQSHSHPVNVTPVQGFSQNHNVLPYLSSPTPGENQQVLATAAADLSVGSNLSNLESGKVYQNNHQSTVEKPVLVQNTVSKEQLDKITNISASIAQFLANRQPIPQLNQALQMPPRSESSMAVQPNQATTTAVHTQSNVMNSNPNQLMSIGAEGVTAATALQVNGIQDLTLNPKGYEEKENKKTDEASKEEEGKKTGEDTNDAENIVDEDVDGEGSDEENNKGKDPKEMRAFKFALVEVVKELLKPAWKEGKMNKDVYKNIVKKVVEKVTVTMQNGNVPQTQEKIDQYLSASKPKLTKLVQAYISKIKKT</sequence>
<proteinExistence type="predicted"/>
<dbReference type="Proteomes" id="UP000694864">
    <property type="component" value="Chromosome 19"/>
</dbReference>
<evidence type="ECO:0000313" key="5">
    <source>
        <dbReference type="RefSeq" id="XP_010487786.1"/>
    </source>
</evidence>
<accession>A0ABM0XLP5</accession>
<reference evidence="5" key="2">
    <citation type="submission" date="2025-08" db="UniProtKB">
        <authorList>
            <consortium name="RefSeq"/>
        </authorList>
    </citation>
    <scope>IDENTIFICATION</scope>
    <source>
        <tissue evidence="5">Leaf</tissue>
    </source>
</reference>
<organism evidence="4 5">
    <name type="scientific">Camelina sativa</name>
    <name type="common">False flax</name>
    <name type="synonym">Myagrum sativum</name>
    <dbReference type="NCBI Taxonomy" id="90675"/>
    <lineage>
        <taxon>Eukaryota</taxon>
        <taxon>Viridiplantae</taxon>
        <taxon>Streptophyta</taxon>
        <taxon>Embryophyta</taxon>
        <taxon>Tracheophyta</taxon>
        <taxon>Spermatophyta</taxon>
        <taxon>Magnoliopsida</taxon>
        <taxon>eudicotyledons</taxon>
        <taxon>Gunneridae</taxon>
        <taxon>Pentapetalae</taxon>
        <taxon>rosids</taxon>
        <taxon>malvids</taxon>
        <taxon>Brassicales</taxon>
        <taxon>Brassicaceae</taxon>
        <taxon>Camelineae</taxon>
        <taxon>Camelina</taxon>
    </lineage>
</organism>
<dbReference type="RefSeq" id="XP_010487786.1">
    <property type="nucleotide sequence ID" value="XM_010489484.2"/>
</dbReference>
<keyword evidence="1" id="KW-0862">Zinc</keyword>
<feature type="region of interest" description="Disordered" evidence="2">
    <location>
        <begin position="262"/>
        <end position="316"/>
    </location>
</feature>
<dbReference type="PROSITE" id="PS50103">
    <property type="entry name" value="ZF_C3H1"/>
    <property type="match status" value="1"/>
</dbReference>
<keyword evidence="1" id="KW-0863">Zinc-finger</keyword>
<evidence type="ECO:0000256" key="1">
    <source>
        <dbReference type="PROSITE-ProRule" id="PRU00723"/>
    </source>
</evidence>
<keyword evidence="1" id="KW-0479">Metal-binding</keyword>
<gene>
    <name evidence="5" type="primary">LOC104765722</name>
</gene>
<feature type="zinc finger region" description="C3H1-type" evidence="1">
    <location>
        <begin position="229"/>
        <end position="256"/>
    </location>
</feature>
<feature type="compositionally biased region" description="Basic and acidic residues" evidence="2">
    <location>
        <begin position="1"/>
        <end position="23"/>
    </location>
</feature>
<feature type="region of interest" description="Disordered" evidence="2">
    <location>
        <begin position="200"/>
        <end position="226"/>
    </location>
</feature>
<protein>
    <submittedName>
        <fullName evidence="5">Zinc finger CCCH domain-containing protein 38-like</fullName>
    </submittedName>
</protein>
<feature type="region of interest" description="Disordered" evidence="2">
    <location>
        <begin position="1"/>
        <end position="166"/>
    </location>
</feature>
<evidence type="ECO:0000313" key="4">
    <source>
        <dbReference type="Proteomes" id="UP000694864"/>
    </source>
</evidence>
<feature type="compositionally biased region" description="Acidic residues" evidence="2">
    <location>
        <begin position="571"/>
        <end position="590"/>
    </location>
</feature>
<evidence type="ECO:0000259" key="3">
    <source>
        <dbReference type="PROSITE" id="PS50103"/>
    </source>
</evidence>
<dbReference type="InterPro" id="IPR052650">
    <property type="entry name" value="Zinc_finger_CCCH"/>
</dbReference>
<feature type="compositionally biased region" description="Basic and acidic residues" evidence="2">
    <location>
        <begin position="547"/>
        <end position="570"/>
    </location>
</feature>
<feature type="compositionally biased region" description="Polar residues" evidence="2">
    <location>
        <begin position="55"/>
        <end position="80"/>
    </location>
</feature>
<feature type="compositionally biased region" description="Basic and acidic residues" evidence="2">
    <location>
        <begin position="212"/>
        <end position="226"/>
    </location>
</feature>
<feature type="compositionally biased region" description="Basic and acidic residues" evidence="2">
    <location>
        <begin position="156"/>
        <end position="166"/>
    </location>
</feature>
<dbReference type="InterPro" id="IPR000571">
    <property type="entry name" value="Znf_CCCH"/>
</dbReference>
<feature type="compositionally biased region" description="Basic and acidic residues" evidence="2">
    <location>
        <begin position="280"/>
        <end position="293"/>
    </location>
</feature>
<feature type="compositionally biased region" description="Basic and acidic residues" evidence="2">
    <location>
        <begin position="112"/>
        <end position="122"/>
    </location>
</feature>